<dbReference type="InterPro" id="IPR039261">
    <property type="entry name" value="FNR_nucleotide-bd"/>
</dbReference>
<evidence type="ECO:0000259" key="4">
    <source>
        <dbReference type="Pfam" id="PF08030"/>
    </source>
</evidence>
<dbReference type="EMBL" id="HBGG01018223">
    <property type="protein sequence ID" value="CAD9207124.1"/>
    <property type="molecule type" value="Transcribed_RNA"/>
</dbReference>
<evidence type="ECO:0000256" key="3">
    <source>
        <dbReference type="SAM" id="SignalP"/>
    </source>
</evidence>
<dbReference type="Gene3D" id="3.40.50.80">
    <property type="entry name" value="Nucleotide-binding domain of ferredoxin-NADP reductase (FNR) module"/>
    <property type="match status" value="1"/>
</dbReference>
<dbReference type="GO" id="GO:0016491">
    <property type="term" value="F:oxidoreductase activity"/>
    <property type="evidence" value="ECO:0007669"/>
    <property type="project" value="UniProtKB-KW"/>
</dbReference>
<accession>A0A7S1SRV3</accession>
<dbReference type="AlphaFoldDB" id="A0A7S1SRV3"/>
<dbReference type="Pfam" id="PF08030">
    <property type="entry name" value="NAD_binding_6"/>
    <property type="match status" value="1"/>
</dbReference>
<evidence type="ECO:0000313" key="5">
    <source>
        <dbReference type="EMBL" id="CAD9207124.1"/>
    </source>
</evidence>
<reference evidence="5" key="1">
    <citation type="submission" date="2021-01" db="EMBL/GenBank/DDBJ databases">
        <authorList>
            <person name="Corre E."/>
            <person name="Pelletier E."/>
            <person name="Niang G."/>
            <person name="Scheremetjew M."/>
            <person name="Finn R."/>
            <person name="Kale V."/>
            <person name="Holt S."/>
            <person name="Cochrane G."/>
            <person name="Meng A."/>
            <person name="Brown T."/>
            <person name="Cohen L."/>
        </authorList>
    </citation>
    <scope>NUCLEOTIDE SEQUENCE</scope>
    <source>
        <strain evidence="5">PLY429</strain>
    </source>
</reference>
<evidence type="ECO:0000256" key="2">
    <source>
        <dbReference type="SAM" id="MobiDB-lite"/>
    </source>
</evidence>
<feature type="signal peptide" evidence="3">
    <location>
        <begin position="1"/>
        <end position="28"/>
    </location>
</feature>
<keyword evidence="3" id="KW-0732">Signal</keyword>
<keyword evidence="1" id="KW-0560">Oxidoreductase</keyword>
<organism evidence="5">
    <name type="scientific">Tetraselmis chuii</name>
    <dbReference type="NCBI Taxonomy" id="63592"/>
    <lineage>
        <taxon>Eukaryota</taxon>
        <taxon>Viridiplantae</taxon>
        <taxon>Chlorophyta</taxon>
        <taxon>core chlorophytes</taxon>
        <taxon>Chlorodendrophyceae</taxon>
        <taxon>Chlorodendrales</taxon>
        <taxon>Chlorodendraceae</taxon>
        <taxon>Tetraselmis</taxon>
    </lineage>
</organism>
<sequence>MSRFDIFTDLFCVAVVLVFCHQDEETRALMDTKSGRGGSRKSRNAVGQSEAVEMVQPSGTKWAGKKWAGRPDWRRIFKEQSKAHAGEEIGVFLCGPGAAELQAMCNKNSTADTAFVFHKEVF</sequence>
<name>A0A7S1SRV3_9CHLO</name>
<protein>
    <recommendedName>
        <fullName evidence="4">Ferric reductase NAD binding domain-containing protein</fullName>
    </recommendedName>
</protein>
<feature type="domain" description="Ferric reductase NAD binding" evidence="4">
    <location>
        <begin position="42"/>
        <end position="97"/>
    </location>
</feature>
<dbReference type="InterPro" id="IPR013121">
    <property type="entry name" value="Fe_red_NAD-bd_6"/>
</dbReference>
<proteinExistence type="predicted"/>
<gene>
    <name evidence="5" type="ORF">TCHU04912_LOCUS9360</name>
</gene>
<evidence type="ECO:0000256" key="1">
    <source>
        <dbReference type="ARBA" id="ARBA00023002"/>
    </source>
</evidence>
<feature type="region of interest" description="Disordered" evidence="2">
    <location>
        <begin position="30"/>
        <end position="66"/>
    </location>
</feature>
<feature type="chain" id="PRO_5031430147" description="Ferric reductase NAD binding domain-containing protein" evidence="3">
    <location>
        <begin position="29"/>
        <end position="122"/>
    </location>
</feature>